<dbReference type="PROSITE" id="PS50850">
    <property type="entry name" value="MFS"/>
    <property type="match status" value="1"/>
</dbReference>
<dbReference type="EMBL" id="KV750597">
    <property type="protein sequence ID" value="OCL04121.1"/>
    <property type="molecule type" value="Genomic_DNA"/>
</dbReference>
<gene>
    <name evidence="10" type="ORF">AOQ84DRAFT_346660</name>
</gene>
<evidence type="ECO:0000313" key="10">
    <source>
        <dbReference type="EMBL" id="OCL04121.1"/>
    </source>
</evidence>
<feature type="transmembrane region" description="Helical" evidence="8">
    <location>
        <begin position="380"/>
        <end position="406"/>
    </location>
</feature>
<dbReference type="AlphaFoldDB" id="A0A8E2ET59"/>
<feature type="transmembrane region" description="Helical" evidence="8">
    <location>
        <begin position="297"/>
        <end position="318"/>
    </location>
</feature>
<evidence type="ECO:0000313" key="11">
    <source>
        <dbReference type="Proteomes" id="UP000250140"/>
    </source>
</evidence>
<proteinExistence type="inferred from homology"/>
<feature type="transmembrane region" description="Helical" evidence="8">
    <location>
        <begin position="453"/>
        <end position="471"/>
    </location>
</feature>
<protein>
    <submittedName>
        <fullName evidence="10">General substrate transporter</fullName>
    </submittedName>
</protein>
<dbReference type="PROSITE" id="PS00216">
    <property type="entry name" value="SUGAR_TRANSPORT_1"/>
    <property type="match status" value="1"/>
</dbReference>
<evidence type="ECO:0000256" key="6">
    <source>
        <dbReference type="ARBA" id="ARBA00023136"/>
    </source>
</evidence>
<keyword evidence="5 8" id="KW-1133">Transmembrane helix</keyword>
<dbReference type="InterPro" id="IPR020846">
    <property type="entry name" value="MFS_dom"/>
</dbReference>
<organism evidence="10 11">
    <name type="scientific">Glonium stellatum</name>
    <dbReference type="NCBI Taxonomy" id="574774"/>
    <lineage>
        <taxon>Eukaryota</taxon>
        <taxon>Fungi</taxon>
        <taxon>Dikarya</taxon>
        <taxon>Ascomycota</taxon>
        <taxon>Pezizomycotina</taxon>
        <taxon>Dothideomycetes</taxon>
        <taxon>Pleosporomycetidae</taxon>
        <taxon>Gloniales</taxon>
        <taxon>Gloniaceae</taxon>
        <taxon>Glonium</taxon>
    </lineage>
</organism>
<dbReference type="Proteomes" id="UP000250140">
    <property type="component" value="Unassembled WGS sequence"/>
</dbReference>
<feature type="transmembrane region" description="Helical" evidence="8">
    <location>
        <begin position="418"/>
        <end position="441"/>
    </location>
</feature>
<dbReference type="PRINTS" id="PR00171">
    <property type="entry name" value="SUGRTRNSPORT"/>
</dbReference>
<keyword evidence="4 8" id="KW-0812">Transmembrane</keyword>
<dbReference type="SUPFAM" id="SSF103473">
    <property type="entry name" value="MFS general substrate transporter"/>
    <property type="match status" value="1"/>
</dbReference>
<evidence type="ECO:0000256" key="4">
    <source>
        <dbReference type="ARBA" id="ARBA00022692"/>
    </source>
</evidence>
<feature type="transmembrane region" description="Helical" evidence="8">
    <location>
        <begin position="80"/>
        <end position="100"/>
    </location>
</feature>
<dbReference type="Gene3D" id="1.20.1250.20">
    <property type="entry name" value="MFS general substrate transporter like domains"/>
    <property type="match status" value="1"/>
</dbReference>
<dbReference type="PANTHER" id="PTHR48022:SF15">
    <property type="entry name" value="ALPHA-GLUCOSIDE TRANSPORTER, PUTATIVE (AFU_ORTHOLOGUE AFUA_5G00500)-RELATED"/>
    <property type="match status" value="1"/>
</dbReference>
<evidence type="ECO:0000256" key="5">
    <source>
        <dbReference type="ARBA" id="ARBA00022989"/>
    </source>
</evidence>
<evidence type="ECO:0000256" key="8">
    <source>
        <dbReference type="SAM" id="Phobius"/>
    </source>
</evidence>
<dbReference type="NCBIfam" id="TIGR00879">
    <property type="entry name" value="SP"/>
    <property type="match status" value="1"/>
</dbReference>
<feature type="transmembrane region" description="Helical" evidence="8">
    <location>
        <begin position="324"/>
        <end position="345"/>
    </location>
</feature>
<dbReference type="InterPro" id="IPR036259">
    <property type="entry name" value="MFS_trans_sf"/>
</dbReference>
<feature type="transmembrane region" description="Helical" evidence="8">
    <location>
        <begin position="107"/>
        <end position="125"/>
    </location>
</feature>
<feature type="transmembrane region" description="Helical" evidence="8">
    <location>
        <begin position="25"/>
        <end position="43"/>
    </location>
</feature>
<dbReference type="PANTHER" id="PTHR48022">
    <property type="entry name" value="PLASTIDIC GLUCOSE TRANSPORTER 4"/>
    <property type="match status" value="1"/>
</dbReference>
<dbReference type="InterPro" id="IPR050360">
    <property type="entry name" value="MFS_Sugar_Transporters"/>
</dbReference>
<evidence type="ECO:0000259" key="9">
    <source>
        <dbReference type="PROSITE" id="PS50850"/>
    </source>
</evidence>
<dbReference type="InterPro" id="IPR003663">
    <property type="entry name" value="Sugar/inositol_transpt"/>
</dbReference>
<accession>A0A8E2ET59</accession>
<dbReference type="GO" id="GO:0005351">
    <property type="term" value="F:carbohydrate:proton symporter activity"/>
    <property type="evidence" value="ECO:0007669"/>
    <property type="project" value="TreeGrafter"/>
</dbReference>
<feature type="transmembrane region" description="Helical" evidence="8">
    <location>
        <begin position="164"/>
        <end position="183"/>
    </location>
</feature>
<sequence>MGFQPNWNEVQPEHKWGVLSKQKRFLLWAVYTSVGGMMLGYDFGVAGTATAMSAFQRQMGEVYPSQPSGYLIPARIQSGWFAASAAGDGVGSVMAGLLLGWIGRKHVIGVGSVITAIGVAIQVAAKSWNLFLAGRFINAIGYGAVYIVSPVWMGENSRPELRGFFLCFMNGSVVFGQFLLAVISRGSSTIVGEWSYQTVIVLQFLYVAILLAVYPFFPESPYFLLQKGDAKRARESLVRIHGSDDQVLIDAEVARIQSNVIASEEVKRAAENKGPLLQQCFTGTNLKRTMIAIIPAAGQQLIGATFVLGYITYFLGLIGVKDNFTVTMILYVVNLLSNLSAFFLIEWVGRRTLLVYGVFFLTFILLIMGIMGCINTMGAIWFTVVCIFLWSLVYEATIGAIGFAVASEISSLPLRATVQSIIGMSSVIAAWVIGFTTPYMINPDAGDLGPKVGFVFFGLGVPLSISLFFLVPETKGLSFDEVRASTISFREIPRSKILVEKLST</sequence>
<dbReference type="InterPro" id="IPR005829">
    <property type="entry name" value="Sugar_transporter_CS"/>
</dbReference>
<dbReference type="InterPro" id="IPR005828">
    <property type="entry name" value="MFS_sugar_transport-like"/>
</dbReference>
<evidence type="ECO:0000256" key="2">
    <source>
        <dbReference type="ARBA" id="ARBA00010992"/>
    </source>
</evidence>
<keyword evidence="11" id="KW-1185">Reference proteome</keyword>
<keyword evidence="3 7" id="KW-0813">Transport</keyword>
<evidence type="ECO:0000256" key="1">
    <source>
        <dbReference type="ARBA" id="ARBA00004141"/>
    </source>
</evidence>
<comment type="subcellular location">
    <subcellularLocation>
        <location evidence="1">Membrane</location>
        <topology evidence="1">Multi-pass membrane protein</topology>
    </subcellularLocation>
</comment>
<feature type="transmembrane region" description="Helical" evidence="8">
    <location>
        <begin position="131"/>
        <end position="152"/>
    </location>
</feature>
<dbReference type="OrthoDB" id="6612291at2759"/>
<name>A0A8E2ET59_9PEZI</name>
<reference evidence="10 11" key="1">
    <citation type="journal article" date="2016" name="Nat. Commun.">
        <title>Ectomycorrhizal ecology is imprinted in the genome of the dominant symbiotic fungus Cenococcum geophilum.</title>
        <authorList>
            <consortium name="DOE Joint Genome Institute"/>
            <person name="Peter M."/>
            <person name="Kohler A."/>
            <person name="Ohm R.A."/>
            <person name="Kuo A."/>
            <person name="Krutzmann J."/>
            <person name="Morin E."/>
            <person name="Arend M."/>
            <person name="Barry K.W."/>
            <person name="Binder M."/>
            <person name="Choi C."/>
            <person name="Clum A."/>
            <person name="Copeland A."/>
            <person name="Grisel N."/>
            <person name="Haridas S."/>
            <person name="Kipfer T."/>
            <person name="LaButti K."/>
            <person name="Lindquist E."/>
            <person name="Lipzen A."/>
            <person name="Maire R."/>
            <person name="Meier B."/>
            <person name="Mihaltcheva S."/>
            <person name="Molinier V."/>
            <person name="Murat C."/>
            <person name="Poggeler S."/>
            <person name="Quandt C.A."/>
            <person name="Sperisen C."/>
            <person name="Tritt A."/>
            <person name="Tisserant E."/>
            <person name="Crous P.W."/>
            <person name="Henrissat B."/>
            <person name="Nehls U."/>
            <person name="Egli S."/>
            <person name="Spatafora J.W."/>
            <person name="Grigoriev I.V."/>
            <person name="Martin F.M."/>
        </authorList>
    </citation>
    <scope>NUCLEOTIDE SEQUENCE [LARGE SCALE GENOMIC DNA]</scope>
    <source>
        <strain evidence="10 11">CBS 207.34</strain>
    </source>
</reference>
<keyword evidence="6 8" id="KW-0472">Membrane</keyword>
<feature type="transmembrane region" description="Helical" evidence="8">
    <location>
        <begin position="352"/>
        <end position="374"/>
    </location>
</feature>
<evidence type="ECO:0000256" key="7">
    <source>
        <dbReference type="RuleBase" id="RU003346"/>
    </source>
</evidence>
<feature type="transmembrane region" description="Helical" evidence="8">
    <location>
        <begin position="195"/>
        <end position="217"/>
    </location>
</feature>
<comment type="similarity">
    <text evidence="2 7">Belongs to the major facilitator superfamily. Sugar transporter (TC 2.A.1.1) family.</text>
</comment>
<feature type="domain" description="Major facilitator superfamily (MFS) profile" evidence="9">
    <location>
        <begin position="28"/>
        <end position="475"/>
    </location>
</feature>
<dbReference type="Pfam" id="PF00083">
    <property type="entry name" value="Sugar_tr"/>
    <property type="match status" value="1"/>
</dbReference>
<evidence type="ECO:0000256" key="3">
    <source>
        <dbReference type="ARBA" id="ARBA00022448"/>
    </source>
</evidence>
<dbReference type="GO" id="GO:0016020">
    <property type="term" value="C:membrane"/>
    <property type="evidence" value="ECO:0007669"/>
    <property type="project" value="UniProtKB-SubCell"/>
</dbReference>